<evidence type="ECO:0000313" key="8">
    <source>
        <dbReference type="Proteomes" id="UP001151002"/>
    </source>
</evidence>
<keyword evidence="8" id="KW-1185">Reference proteome</keyword>
<keyword evidence="3" id="KW-0133">Cell shape</keyword>
<dbReference type="InterPro" id="IPR042177">
    <property type="entry name" value="Cell/Rod_1"/>
</dbReference>
<dbReference type="InterPro" id="IPR055342">
    <property type="entry name" value="MreC_beta-barrel_core"/>
</dbReference>
<dbReference type="PANTHER" id="PTHR34138:SF1">
    <property type="entry name" value="CELL SHAPE-DETERMINING PROTEIN MREC"/>
    <property type="match status" value="1"/>
</dbReference>
<evidence type="ECO:0000256" key="1">
    <source>
        <dbReference type="ARBA" id="ARBA00009369"/>
    </source>
</evidence>
<keyword evidence="5" id="KW-0812">Transmembrane</keyword>
<feature type="transmembrane region" description="Helical" evidence="5">
    <location>
        <begin position="41"/>
        <end position="62"/>
    </location>
</feature>
<dbReference type="InterPro" id="IPR007221">
    <property type="entry name" value="MreC"/>
</dbReference>
<dbReference type="PANTHER" id="PTHR34138">
    <property type="entry name" value="CELL SHAPE-DETERMINING PROTEIN MREC"/>
    <property type="match status" value="1"/>
</dbReference>
<accession>A0ABT4BG76</accession>
<evidence type="ECO:0000313" key="7">
    <source>
        <dbReference type="EMBL" id="MCY1145533.1"/>
    </source>
</evidence>
<keyword evidence="5" id="KW-0472">Membrane</keyword>
<reference evidence="7" key="1">
    <citation type="submission" date="2022-11" db="EMBL/GenBank/DDBJ databases">
        <authorList>
            <person name="Somphong A."/>
            <person name="Phongsopitanun W."/>
        </authorList>
    </citation>
    <scope>NUCLEOTIDE SEQUENCE</scope>
    <source>
        <strain evidence="7">Pm04-4</strain>
    </source>
</reference>
<sequence length="423" mass="44139">MPSPTELHDSLAELAEPVRPTDGYEGQVLRRARRLRARRRFAGAAAAAVCLALVVTTLRLVAFGPAPQLTASPPDGPFLGWPAVGEVDADLLREATGVWNSAGPHTAVRALVAARDQLLHSVVVLQGYDQRNSPRLAFFTSDRTAGDALRLRVDRPAPDPVTTRVVSLVSPRLTGPAGRAGDGFWDTYAIAVAMPGVSTVRVSTTTVDDEMRGDPDRAKGRFVVEAAPGATAETTTVTGLVRPAKLFARWRTAFAVPGDGGADGDARGVRGKVVRRSGDQIVVAIPGAQAVRPGQLAVVADGLVGRVSEVGRGEATIALITSAGFTIPAHTNISNVPGSVRGAGGKLVMERIPAGDKMEIYEGNRVVVSDPAQRDDHLGAVTVGRAAATKATGADSVELTPAADLARLREVSIMTPFDGRSGD</sequence>
<evidence type="ECO:0000256" key="2">
    <source>
        <dbReference type="ARBA" id="ARBA00013855"/>
    </source>
</evidence>
<evidence type="ECO:0000256" key="5">
    <source>
        <dbReference type="SAM" id="Phobius"/>
    </source>
</evidence>
<proteinExistence type="inferred from homology"/>
<evidence type="ECO:0000256" key="4">
    <source>
        <dbReference type="ARBA" id="ARBA00032089"/>
    </source>
</evidence>
<name>A0ABT4BG76_9ACTN</name>
<dbReference type="Pfam" id="PF04085">
    <property type="entry name" value="MreC"/>
    <property type="match status" value="1"/>
</dbReference>
<organism evidence="7 8">
    <name type="scientific">Paractinoplanes pyxinae</name>
    <dbReference type="NCBI Taxonomy" id="2997416"/>
    <lineage>
        <taxon>Bacteria</taxon>
        <taxon>Bacillati</taxon>
        <taxon>Actinomycetota</taxon>
        <taxon>Actinomycetes</taxon>
        <taxon>Micromonosporales</taxon>
        <taxon>Micromonosporaceae</taxon>
        <taxon>Paractinoplanes</taxon>
    </lineage>
</organism>
<comment type="similarity">
    <text evidence="1">Belongs to the MreC family.</text>
</comment>
<dbReference type="InterPro" id="IPR042175">
    <property type="entry name" value="Cell/Rod_MreC_2"/>
</dbReference>
<evidence type="ECO:0000256" key="3">
    <source>
        <dbReference type="ARBA" id="ARBA00022960"/>
    </source>
</evidence>
<keyword evidence="5" id="KW-1133">Transmembrane helix</keyword>
<protein>
    <recommendedName>
        <fullName evidence="2">Cell shape-determining protein MreC</fullName>
    </recommendedName>
    <alternativeName>
        <fullName evidence="4">Cell shape protein MreC</fullName>
    </alternativeName>
</protein>
<dbReference type="RefSeq" id="WP_267570152.1">
    <property type="nucleotide sequence ID" value="NZ_JAPNTZ010000027.1"/>
</dbReference>
<comment type="caution">
    <text evidence="7">The sequence shown here is derived from an EMBL/GenBank/DDBJ whole genome shotgun (WGS) entry which is preliminary data.</text>
</comment>
<dbReference type="Gene3D" id="2.40.10.340">
    <property type="entry name" value="Rod shape-determining protein MreC, domain 1"/>
    <property type="match status" value="1"/>
</dbReference>
<evidence type="ECO:0000259" key="6">
    <source>
        <dbReference type="Pfam" id="PF04085"/>
    </source>
</evidence>
<gene>
    <name evidence="7" type="ORF">OWR29_46665</name>
</gene>
<dbReference type="EMBL" id="JAPNTZ010000027">
    <property type="protein sequence ID" value="MCY1145533.1"/>
    <property type="molecule type" value="Genomic_DNA"/>
</dbReference>
<dbReference type="Gene3D" id="2.40.10.350">
    <property type="entry name" value="Rod shape-determining protein MreC, domain 2"/>
    <property type="match status" value="1"/>
</dbReference>
<feature type="domain" description="Rod shape-determining protein MreC beta-barrel core" evidence="6">
    <location>
        <begin position="280"/>
        <end position="414"/>
    </location>
</feature>
<dbReference type="Proteomes" id="UP001151002">
    <property type="component" value="Unassembled WGS sequence"/>
</dbReference>